<dbReference type="Proteomes" id="UP000059074">
    <property type="component" value="Unassembled WGS sequence"/>
</dbReference>
<protein>
    <submittedName>
        <fullName evidence="1">Uncharacterized protein</fullName>
    </submittedName>
</protein>
<evidence type="ECO:0000313" key="2">
    <source>
        <dbReference type="Proteomes" id="UP000059074"/>
    </source>
</evidence>
<dbReference type="EMBL" id="LMTR01000011">
    <property type="protein sequence ID" value="KWT72413.1"/>
    <property type="molecule type" value="Genomic_DNA"/>
</dbReference>
<name>A0A109BP73_HYPSL</name>
<reference evidence="1 2" key="1">
    <citation type="submission" date="2015-10" db="EMBL/GenBank/DDBJ databases">
        <title>Transcriptomic analysis of a linuron degrading triple-species bacterial consortium.</title>
        <authorList>
            <person name="Albers P."/>
        </authorList>
    </citation>
    <scope>NUCLEOTIDE SEQUENCE [LARGE SCALE GENOMIC DNA]</scope>
    <source>
        <strain evidence="1 2">WDL6</strain>
    </source>
</reference>
<dbReference type="PATRIC" id="fig|121290.4.peg.1427"/>
<sequence length="40" mass="4772">MPSHERVVARWMNAALADARHQFQSMRYVLARLKYFCMSV</sequence>
<accession>A0A109BP73</accession>
<gene>
    <name evidence="1" type="ORF">APY04_0104</name>
</gene>
<evidence type="ECO:0000313" key="1">
    <source>
        <dbReference type="EMBL" id="KWT72413.1"/>
    </source>
</evidence>
<comment type="caution">
    <text evidence="1">The sequence shown here is derived from an EMBL/GenBank/DDBJ whole genome shotgun (WGS) entry which is preliminary data.</text>
</comment>
<organism evidence="1 2">
    <name type="scientific">Hyphomicrobium sulfonivorans</name>
    <dbReference type="NCBI Taxonomy" id="121290"/>
    <lineage>
        <taxon>Bacteria</taxon>
        <taxon>Pseudomonadati</taxon>
        <taxon>Pseudomonadota</taxon>
        <taxon>Alphaproteobacteria</taxon>
        <taxon>Hyphomicrobiales</taxon>
        <taxon>Hyphomicrobiaceae</taxon>
        <taxon>Hyphomicrobium</taxon>
    </lineage>
</organism>
<keyword evidence="2" id="KW-1185">Reference proteome</keyword>
<proteinExistence type="predicted"/>
<dbReference type="AlphaFoldDB" id="A0A109BP73"/>